<sequence>MSAVSSRPSVPRRPGARTGLSWWAVALAVVSFVALLAVMTAPSTAHAVSASQELAPVLEFLARLVGIGG</sequence>
<reference evidence="1 2" key="1">
    <citation type="submission" date="2018-11" db="EMBL/GenBank/DDBJ databases">
        <title>Whole genome sequence of Streptomyces paromomycinus NBRC 15454(T).</title>
        <authorList>
            <person name="Komaki H."/>
            <person name="Tamura T."/>
        </authorList>
    </citation>
    <scope>NUCLEOTIDE SEQUENCE [LARGE SCALE GENOMIC DNA]</scope>
    <source>
        <strain evidence="1 2">NBRC 15454</strain>
    </source>
</reference>
<keyword evidence="2" id="KW-1185">Reference proteome</keyword>
<evidence type="ECO:0000313" key="1">
    <source>
        <dbReference type="EMBL" id="GCD46801.1"/>
    </source>
</evidence>
<dbReference type="EMBL" id="BHZD01000001">
    <property type="protein sequence ID" value="GCD46801.1"/>
    <property type="molecule type" value="Genomic_DNA"/>
</dbReference>
<dbReference type="Proteomes" id="UP000286746">
    <property type="component" value="Unassembled WGS sequence"/>
</dbReference>
<gene>
    <name evidence="1" type="ORF">GKJPGBOP_06552</name>
</gene>
<name>A0A401WBX7_STREY</name>
<organism evidence="1 2">
    <name type="scientific">Streptomyces paromomycinus</name>
    <name type="common">Streptomyces rimosus subsp. paromomycinus</name>
    <dbReference type="NCBI Taxonomy" id="92743"/>
    <lineage>
        <taxon>Bacteria</taxon>
        <taxon>Bacillati</taxon>
        <taxon>Actinomycetota</taxon>
        <taxon>Actinomycetes</taxon>
        <taxon>Kitasatosporales</taxon>
        <taxon>Streptomycetaceae</taxon>
        <taxon>Streptomyces</taxon>
    </lineage>
</organism>
<comment type="caution">
    <text evidence="1">The sequence shown here is derived from an EMBL/GenBank/DDBJ whole genome shotgun (WGS) entry which is preliminary data.</text>
</comment>
<accession>A0A401WBX7</accession>
<protein>
    <submittedName>
        <fullName evidence="1">Uncharacterized protein</fullName>
    </submittedName>
</protein>
<evidence type="ECO:0000313" key="2">
    <source>
        <dbReference type="Proteomes" id="UP000286746"/>
    </source>
</evidence>
<dbReference type="RefSeq" id="WP_125057070.1">
    <property type="nucleotide sequence ID" value="NZ_BHZD01000001.1"/>
</dbReference>
<proteinExistence type="predicted"/>
<dbReference type="AlphaFoldDB" id="A0A401WBX7"/>